<organism evidence="1">
    <name type="scientific">marine sediment metagenome</name>
    <dbReference type="NCBI Taxonomy" id="412755"/>
    <lineage>
        <taxon>unclassified sequences</taxon>
        <taxon>metagenomes</taxon>
        <taxon>ecological metagenomes</taxon>
    </lineage>
</organism>
<name>A0A0F9Q6X4_9ZZZZ</name>
<sequence length="96" mass="10863">MNFIHHDHYGNFFIEVDGVKGDPALYDSPATVETPSGIYIAISPYYEGTLESDTIYKVERRKTMVLPGSAETLCNHFRPQEPCPHHLPEEEVERGA</sequence>
<dbReference type="EMBL" id="LAZR01002232">
    <property type="protein sequence ID" value="KKN32727.1"/>
    <property type="molecule type" value="Genomic_DNA"/>
</dbReference>
<protein>
    <submittedName>
        <fullName evidence="1">Uncharacterized protein</fullName>
    </submittedName>
</protein>
<comment type="caution">
    <text evidence="1">The sequence shown here is derived from an EMBL/GenBank/DDBJ whole genome shotgun (WGS) entry which is preliminary data.</text>
</comment>
<proteinExistence type="predicted"/>
<reference evidence="1" key="1">
    <citation type="journal article" date="2015" name="Nature">
        <title>Complex archaea that bridge the gap between prokaryotes and eukaryotes.</title>
        <authorList>
            <person name="Spang A."/>
            <person name="Saw J.H."/>
            <person name="Jorgensen S.L."/>
            <person name="Zaremba-Niedzwiedzka K."/>
            <person name="Martijn J."/>
            <person name="Lind A.E."/>
            <person name="van Eijk R."/>
            <person name="Schleper C."/>
            <person name="Guy L."/>
            <person name="Ettema T.J."/>
        </authorList>
    </citation>
    <scope>NUCLEOTIDE SEQUENCE</scope>
</reference>
<accession>A0A0F9Q6X4</accession>
<gene>
    <name evidence="1" type="ORF">LCGC14_0811130</name>
</gene>
<dbReference type="AlphaFoldDB" id="A0A0F9Q6X4"/>
<evidence type="ECO:0000313" key="1">
    <source>
        <dbReference type="EMBL" id="KKN32727.1"/>
    </source>
</evidence>